<comment type="caution">
    <text evidence="1">The sequence shown here is derived from an EMBL/GenBank/DDBJ whole genome shotgun (WGS) entry which is preliminary data.</text>
</comment>
<protein>
    <submittedName>
        <fullName evidence="1">Uncharacterized protein</fullName>
    </submittedName>
</protein>
<name>A3ZVZ3_9BACT</name>
<reference evidence="1 2" key="1">
    <citation type="submission" date="2006-02" db="EMBL/GenBank/DDBJ databases">
        <authorList>
            <person name="Amann R."/>
            <person name="Ferriera S."/>
            <person name="Johnson J."/>
            <person name="Kravitz S."/>
            <person name="Halpern A."/>
            <person name="Remington K."/>
            <person name="Beeson K."/>
            <person name="Tran B."/>
            <person name="Rogers Y.-H."/>
            <person name="Friedman R."/>
            <person name="Venter J.C."/>
        </authorList>
    </citation>
    <scope>NUCLEOTIDE SEQUENCE [LARGE SCALE GENOMIC DNA]</scope>
    <source>
        <strain evidence="1 2">DSM 3645</strain>
    </source>
</reference>
<dbReference type="HOGENOM" id="CLU_3230376_0_0_0"/>
<evidence type="ECO:0000313" key="2">
    <source>
        <dbReference type="Proteomes" id="UP000004358"/>
    </source>
</evidence>
<accession>A3ZVZ3</accession>
<evidence type="ECO:0000313" key="1">
    <source>
        <dbReference type="EMBL" id="EAQ79489.1"/>
    </source>
</evidence>
<gene>
    <name evidence="1" type="ORF">DSM3645_03398</name>
</gene>
<dbReference type="EMBL" id="AANZ01000014">
    <property type="protein sequence ID" value="EAQ79489.1"/>
    <property type="molecule type" value="Genomic_DNA"/>
</dbReference>
<proteinExistence type="predicted"/>
<dbReference type="AlphaFoldDB" id="A3ZVZ3"/>
<dbReference type="STRING" id="314230.DSM3645_03398"/>
<organism evidence="1 2">
    <name type="scientific">Blastopirellula marina DSM 3645</name>
    <dbReference type="NCBI Taxonomy" id="314230"/>
    <lineage>
        <taxon>Bacteria</taxon>
        <taxon>Pseudomonadati</taxon>
        <taxon>Planctomycetota</taxon>
        <taxon>Planctomycetia</taxon>
        <taxon>Pirellulales</taxon>
        <taxon>Pirellulaceae</taxon>
        <taxon>Blastopirellula</taxon>
    </lineage>
</organism>
<dbReference type="Proteomes" id="UP000004358">
    <property type="component" value="Unassembled WGS sequence"/>
</dbReference>
<sequence>MANCISTSINRNVCRGACCACAVWSAKSKWRAVRCISAPRGVC</sequence>